<keyword evidence="2" id="KW-1185">Reference proteome</keyword>
<name>A0A4C1TNJ8_EUMVA</name>
<dbReference type="EMBL" id="BGZK01000070">
    <property type="protein sequence ID" value="GBP15268.1"/>
    <property type="molecule type" value="Genomic_DNA"/>
</dbReference>
<sequence length="116" mass="13036">MRVKSTPYPSFVFKPQELYFKACEGKRYEMQRIDGQRHPWTPTIPEELPASELPASWEEIGYPTKEERAYEGGEGEWAAGTFTHCTNGNSGNGYFTNAAVATSLLLCRNKGARPDD</sequence>
<comment type="caution">
    <text evidence="1">The sequence shown here is derived from an EMBL/GenBank/DDBJ whole genome shotgun (WGS) entry which is preliminary data.</text>
</comment>
<accession>A0A4C1TNJ8</accession>
<gene>
    <name evidence="1" type="ORF">EVAR_92262_1</name>
</gene>
<dbReference type="AlphaFoldDB" id="A0A4C1TNJ8"/>
<evidence type="ECO:0000313" key="2">
    <source>
        <dbReference type="Proteomes" id="UP000299102"/>
    </source>
</evidence>
<proteinExistence type="predicted"/>
<dbReference type="Proteomes" id="UP000299102">
    <property type="component" value="Unassembled WGS sequence"/>
</dbReference>
<reference evidence="1 2" key="1">
    <citation type="journal article" date="2019" name="Commun. Biol.">
        <title>The bagworm genome reveals a unique fibroin gene that provides high tensile strength.</title>
        <authorList>
            <person name="Kono N."/>
            <person name="Nakamura H."/>
            <person name="Ohtoshi R."/>
            <person name="Tomita M."/>
            <person name="Numata K."/>
            <person name="Arakawa K."/>
        </authorList>
    </citation>
    <scope>NUCLEOTIDE SEQUENCE [LARGE SCALE GENOMIC DNA]</scope>
</reference>
<organism evidence="1 2">
    <name type="scientific">Eumeta variegata</name>
    <name type="common">Bagworm moth</name>
    <name type="synonym">Eumeta japonica</name>
    <dbReference type="NCBI Taxonomy" id="151549"/>
    <lineage>
        <taxon>Eukaryota</taxon>
        <taxon>Metazoa</taxon>
        <taxon>Ecdysozoa</taxon>
        <taxon>Arthropoda</taxon>
        <taxon>Hexapoda</taxon>
        <taxon>Insecta</taxon>
        <taxon>Pterygota</taxon>
        <taxon>Neoptera</taxon>
        <taxon>Endopterygota</taxon>
        <taxon>Lepidoptera</taxon>
        <taxon>Glossata</taxon>
        <taxon>Ditrysia</taxon>
        <taxon>Tineoidea</taxon>
        <taxon>Psychidae</taxon>
        <taxon>Oiketicinae</taxon>
        <taxon>Eumeta</taxon>
    </lineage>
</organism>
<evidence type="ECO:0000313" key="1">
    <source>
        <dbReference type="EMBL" id="GBP15268.1"/>
    </source>
</evidence>
<protein>
    <submittedName>
        <fullName evidence="1">Uncharacterized protein</fullName>
    </submittedName>
</protein>